<dbReference type="Pfam" id="PF00111">
    <property type="entry name" value="Fer2"/>
    <property type="match status" value="1"/>
</dbReference>
<dbReference type="InterPro" id="IPR039261">
    <property type="entry name" value="FNR_nucleotide-bd"/>
</dbReference>
<dbReference type="InterPro" id="IPR017927">
    <property type="entry name" value="FAD-bd_FR_type"/>
</dbReference>
<keyword evidence="7" id="KW-0408">Iron</keyword>
<comment type="cofactor">
    <cofactor evidence="1">
        <name>FAD</name>
        <dbReference type="ChEBI" id="CHEBI:57692"/>
    </cofactor>
</comment>
<name>A0ABU6LFE1_9GAMM</name>
<evidence type="ECO:0000313" key="13">
    <source>
        <dbReference type="Proteomes" id="UP001339429"/>
    </source>
</evidence>
<dbReference type="InterPro" id="IPR012675">
    <property type="entry name" value="Beta-grasp_dom_sf"/>
</dbReference>
<keyword evidence="8" id="KW-0411">Iron-sulfur</keyword>
<dbReference type="InterPro" id="IPR050415">
    <property type="entry name" value="MRET"/>
</dbReference>
<organism evidence="12 13">
    <name type="scientific">Photobacterium piscicola</name>
    <dbReference type="NCBI Taxonomy" id="1378299"/>
    <lineage>
        <taxon>Bacteria</taxon>
        <taxon>Pseudomonadati</taxon>
        <taxon>Pseudomonadota</taxon>
        <taxon>Gammaproteobacteria</taxon>
        <taxon>Vibrionales</taxon>
        <taxon>Vibrionaceae</taxon>
        <taxon>Photobacterium</taxon>
    </lineage>
</organism>
<keyword evidence="3" id="KW-0001">2Fe-2S</keyword>
<dbReference type="EMBL" id="JAYXUD010000003">
    <property type="protein sequence ID" value="MEC6898254.1"/>
    <property type="molecule type" value="Genomic_DNA"/>
</dbReference>
<dbReference type="Proteomes" id="UP001339429">
    <property type="component" value="Unassembled WGS sequence"/>
</dbReference>
<evidence type="ECO:0000256" key="3">
    <source>
        <dbReference type="ARBA" id="ARBA00022714"/>
    </source>
</evidence>
<dbReference type="CDD" id="cd00207">
    <property type="entry name" value="fer2"/>
    <property type="match status" value="1"/>
</dbReference>
<dbReference type="PROSITE" id="PS51085">
    <property type="entry name" value="2FE2S_FER_2"/>
    <property type="match status" value="1"/>
</dbReference>
<keyword evidence="4" id="KW-0479">Metal-binding</keyword>
<dbReference type="InterPro" id="IPR017938">
    <property type="entry name" value="Riboflavin_synthase-like_b-brl"/>
</dbReference>
<dbReference type="SUPFAM" id="SSF54292">
    <property type="entry name" value="2Fe-2S ferredoxin-like"/>
    <property type="match status" value="1"/>
</dbReference>
<evidence type="ECO:0000256" key="5">
    <source>
        <dbReference type="ARBA" id="ARBA00022827"/>
    </source>
</evidence>
<keyword evidence="6" id="KW-0560">Oxidoreductase</keyword>
<evidence type="ECO:0000256" key="2">
    <source>
        <dbReference type="ARBA" id="ARBA00022630"/>
    </source>
</evidence>
<evidence type="ECO:0000256" key="6">
    <source>
        <dbReference type="ARBA" id="ARBA00023002"/>
    </source>
</evidence>
<keyword evidence="5" id="KW-0274">FAD</keyword>
<dbReference type="InterPro" id="IPR036010">
    <property type="entry name" value="2Fe-2S_ferredoxin-like_sf"/>
</dbReference>
<comment type="similarity">
    <text evidence="9">In the N-terminal section; belongs to the FAD-binding oxidoreductase type 6 family.</text>
</comment>
<keyword evidence="13" id="KW-1185">Reference proteome</keyword>
<dbReference type="Pfam" id="PF00175">
    <property type="entry name" value="NAD_binding_1"/>
    <property type="match status" value="1"/>
</dbReference>
<dbReference type="PROSITE" id="PS51384">
    <property type="entry name" value="FAD_FR"/>
    <property type="match status" value="1"/>
</dbReference>
<sequence>MLEKWQNHQPETFVCINKWQQTPDTVTIELQPQVGAESIDFKPGQFVSLGIRIGEEFLFRAYSISSTPQQSTLELTIKRVDGGKVSTYLVNTLTIGDKVQLLKPTGEFNCIDHPPENQSVLLISAGCGITPVYSMAKYWLEHNANIDICFIHVAKSAPQTLFLDQLIQLDHDHHQFNLQLLLKDKANTEFHQGRLDKTWLEQLTPDLHQRTVYLCGPEGFMEDVSQYLQQLEFNMAQFFQESFTPIAAPVAEVTTLTTETATTELTLTVPAFGKTVTVNHGDNLATALENAGLPILVACRSGVCGSCRCKVTPNSVNSSSDMTLTDADIEQGYVLACSSTLLDSTDVSF</sequence>
<dbReference type="CDD" id="cd06215">
    <property type="entry name" value="FNR_iron_sulfur_binding_1"/>
    <property type="match status" value="1"/>
</dbReference>
<comment type="caution">
    <text evidence="12">The sequence shown here is derived from an EMBL/GenBank/DDBJ whole genome shotgun (WGS) entry which is preliminary data.</text>
</comment>
<feature type="domain" description="2Fe-2S ferredoxin-type" evidence="10">
    <location>
        <begin position="263"/>
        <end position="349"/>
    </location>
</feature>
<dbReference type="PANTHER" id="PTHR47354">
    <property type="entry name" value="NADH OXIDOREDUCTASE HCR"/>
    <property type="match status" value="1"/>
</dbReference>
<dbReference type="InterPro" id="IPR008333">
    <property type="entry name" value="Cbr1-like_FAD-bd_dom"/>
</dbReference>
<dbReference type="Gene3D" id="2.40.30.10">
    <property type="entry name" value="Translation factors"/>
    <property type="match status" value="1"/>
</dbReference>
<dbReference type="PANTHER" id="PTHR47354:SF6">
    <property type="entry name" value="NADH OXIDOREDUCTASE HCR"/>
    <property type="match status" value="1"/>
</dbReference>
<evidence type="ECO:0000256" key="9">
    <source>
        <dbReference type="ARBA" id="ARBA00061434"/>
    </source>
</evidence>
<protein>
    <submittedName>
        <fullName evidence="12">Hybrid-cluster NAD(P)-dependent oxidoreductase</fullName>
    </submittedName>
</protein>
<keyword evidence="2" id="KW-0285">Flavoprotein</keyword>
<proteinExistence type="inferred from homology"/>
<accession>A0ABU6LFE1</accession>
<evidence type="ECO:0000256" key="1">
    <source>
        <dbReference type="ARBA" id="ARBA00001974"/>
    </source>
</evidence>
<dbReference type="InterPro" id="IPR001433">
    <property type="entry name" value="OxRdtase_FAD/NAD-bd"/>
</dbReference>
<dbReference type="SUPFAM" id="SSF52343">
    <property type="entry name" value="Ferredoxin reductase-like, C-terminal NADP-linked domain"/>
    <property type="match status" value="1"/>
</dbReference>
<evidence type="ECO:0000313" key="12">
    <source>
        <dbReference type="EMBL" id="MEC6898254.1"/>
    </source>
</evidence>
<evidence type="ECO:0000259" key="10">
    <source>
        <dbReference type="PROSITE" id="PS51085"/>
    </source>
</evidence>
<dbReference type="PROSITE" id="PS00197">
    <property type="entry name" value="2FE2S_FER_1"/>
    <property type="match status" value="1"/>
</dbReference>
<evidence type="ECO:0000256" key="4">
    <source>
        <dbReference type="ARBA" id="ARBA00022723"/>
    </source>
</evidence>
<dbReference type="RefSeq" id="WP_327779498.1">
    <property type="nucleotide sequence ID" value="NZ_JAYXUD010000003.1"/>
</dbReference>
<evidence type="ECO:0000256" key="7">
    <source>
        <dbReference type="ARBA" id="ARBA00023004"/>
    </source>
</evidence>
<dbReference type="Gene3D" id="3.10.20.30">
    <property type="match status" value="1"/>
</dbReference>
<reference evidence="12 13" key="1">
    <citation type="submission" date="2024-01" db="EMBL/GenBank/DDBJ databases">
        <title>Active colonisers of the gastrointestinal tract of Atlantic salmon farmed in a warm water region.</title>
        <authorList>
            <person name="Bowman J.P."/>
        </authorList>
    </citation>
    <scope>NUCLEOTIDE SEQUENCE [LARGE SCALE GENOMIC DNA]</scope>
    <source>
        <strain evidence="12 13">S4MW1</strain>
    </source>
</reference>
<dbReference type="Pfam" id="PF00970">
    <property type="entry name" value="FAD_binding_6"/>
    <property type="match status" value="1"/>
</dbReference>
<evidence type="ECO:0000256" key="8">
    <source>
        <dbReference type="ARBA" id="ARBA00023014"/>
    </source>
</evidence>
<dbReference type="Gene3D" id="3.40.50.80">
    <property type="entry name" value="Nucleotide-binding domain of ferredoxin-NADP reductase (FNR) module"/>
    <property type="match status" value="1"/>
</dbReference>
<gene>
    <name evidence="12" type="ORF">VXS00_06335</name>
</gene>
<feature type="domain" description="FAD-binding FR-type" evidence="11">
    <location>
        <begin position="8"/>
        <end position="111"/>
    </location>
</feature>
<dbReference type="InterPro" id="IPR001041">
    <property type="entry name" value="2Fe-2S_ferredoxin-type"/>
</dbReference>
<dbReference type="InterPro" id="IPR006058">
    <property type="entry name" value="2Fe2S_fd_BS"/>
</dbReference>
<dbReference type="SUPFAM" id="SSF63380">
    <property type="entry name" value="Riboflavin synthase domain-like"/>
    <property type="match status" value="1"/>
</dbReference>
<evidence type="ECO:0000259" key="11">
    <source>
        <dbReference type="PROSITE" id="PS51384"/>
    </source>
</evidence>